<accession>A0A9P8RQD3</accession>
<dbReference type="EMBL" id="JAGPXC010000008">
    <property type="protein sequence ID" value="KAH6647458.1"/>
    <property type="molecule type" value="Genomic_DNA"/>
</dbReference>
<dbReference type="Gene3D" id="3.40.50.12780">
    <property type="entry name" value="N-terminal domain of ligase-like"/>
    <property type="match status" value="1"/>
</dbReference>
<proteinExistence type="inferred from homology"/>
<dbReference type="AlphaFoldDB" id="A0A9P8RQD3"/>
<evidence type="ECO:0000313" key="7">
    <source>
        <dbReference type="EMBL" id="KAH6647458.1"/>
    </source>
</evidence>
<dbReference type="GeneID" id="70132534"/>
<protein>
    <recommendedName>
        <fullName evidence="6">AMP-dependent synthetase/ligase domain-containing protein</fullName>
    </recommendedName>
</protein>
<dbReference type="GO" id="GO:0005524">
    <property type="term" value="F:ATP binding"/>
    <property type="evidence" value="ECO:0007669"/>
    <property type="project" value="UniProtKB-KW"/>
</dbReference>
<dbReference type="GO" id="GO:0004467">
    <property type="term" value="F:long-chain fatty acid-CoA ligase activity"/>
    <property type="evidence" value="ECO:0007669"/>
    <property type="project" value="UniProtKB-EC"/>
</dbReference>
<dbReference type="GO" id="GO:0005811">
    <property type="term" value="C:lipid droplet"/>
    <property type="evidence" value="ECO:0007669"/>
    <property type="project" value="TreeGrafter"/>
</dbReference>
<dbReference type="SUPFAM" id="SSF56801">
    <property type="entry name" value="Acetyl-CoA synthetase-like"/>
    <property type="match status" value="1"/>
</dbReference>
<name>A0A9P8RQD3_9PEZI</name>
<sequence>MSLPEQKEGIMPLHFVQQPPFSVQSPGELAKDGETPPYRNVKAKDGLIDRPAPNVGTIFELLKNSADKYPTKNAMGSRKLIKVHKEIKKVDKVVDGVTKKVNKEWQYFELSSYSFLTYSEYEKLVLQIGAGLRKLGLDPGDKLHIFASTSRNWLSISHACSSQSLTIATAYDTLGPEGVQHSLVQTKAKAMYTDPHLLKTAANPLKAAKDVKYLIYNDDTNMPVDDSEITSFKEEHPHLKVISFSELQSLGEANPTAPVPPKPTDLYCIMYTSGSTGPPKGVPITHEGIIAGIAGLHCNVAEGVSFKEVILAYLPLAHIFELVLENLILFVGATMGYGSPRTLVDSSMRNCAGDMRELRPTIMVGVPQVWETVKKGVEAKVNSSGALTNALFWGAYNLKSTFVSYGLPGASLLDDVVFGKVRQMTGGRLRFIVNGASGISESTQHFMSMVVAPMISGYGLTETCGNGSLGNPLQWTPNAIGPVPGAVELKLVGLPELNYRTDTTPPQGEILLRGKPVLKEYYENPEETEKAITPDGWFKTGDIGEIDANGHIKVIDRVKNLIKMQGGEYIALEKVEAVYRGSKYVGNIMVHGDSSHPRAIALVSPNEKNLSELAKSLGVEEKHMHTDKKVRDAVLKDLGGVGKKGGLGGLEMITNVVLVDDEWTPANNLVTATQKVNRRKLKEKYGKELENGFKG</sequence>
<dbReference type="InterPro" id="IPR042099">
    <property type="entry name" value="ANL_N_sf"/>
</dbReference>
<dbReference type="GO" id="GO:0035336">
    <property type="term" value="P:long-chain fatty-acyl-CoA metabolic process"/>
    <property type="evidence" value="ECO:0007669"/>
    <property type="project" value="TreeGrafter"/>
</dbReference>
<reference evidence="7" key="1">
    <citation type="journal article" date="2021" name="Nat. Commun.">
        <title>Genetic determinants of endophytism in the Arabidopsis root mycobiome.</title>
        <authorList>
            <person name="Mesny F."/>
            <person name="Miyauchi S."/>
            <person name="Thiergart T."/>
            <person name="Pickel B."/>
            <person name="Atanasova L."/>
            <person name="Karlsson M."/>
            <person name="Huettel B."/>
            <person name="Barry K.W."/>
            <person name="Haridas S."/>
            <person name="Chen C."/>
            <person name="Bauer D."/>
            <person name="Andreopoulos W."/>
            <person name="Pangilinan J."/>
            <person name="LaButti K."/>
            <person name="Riley R."/>
            <person name="Lipzen A."/>
            <person name="Clum A."/>
            <person name="Drula E."/>
            <person name="Henrissat B."/>
            <person name="Kohler A."/>
            <person name="Grigoriev I.V."/>
            <person name="Martin F.M."/>
            <person name="Hacquard S."/>
        </authorList>
    </citation>
    <scope>NUCLEOTIDE SEQUENCE</scope>
    <source>
        <strain evidence="7">MPI-SDFR-AT-0073</strain>
    </source>
</reference>
<keyword evidence="8" id="KW-1185">Reference proteome</keyword>
<dbReference type="GO" id="GO:0005783">
    <property type="term" value="C:endoplasmic reticulum"/>
    <property type="evidence" value="ECO:0007669"/>
    <property type="project" value="TreeGrafter"/>
</dbReference>
<comment type="similarity">
    <text evidence="1">Belongs to the ATP-dependent AMP-binding enzyme family.</text>
</comment>
<comment type="catalytic activity">
    <reaction evidence="5">
        <text>a long-chain fatty acid + ATP + CoA = a long-chain fatty acyl-CoA + AMP + diphosphate</text>
        <dbReference type="Rhea" id="RHEA:15421"/>
        <dbReference type="ChEBI" id="CHEBI:30616"/>
        <dbReference type="ChEBI" id="CHEBI:33019"/>
        <dbReference type="ChEBI" id="CHEBI:57287"/>
        <dbReference type="ChEBI" id="CHEBI:57560"/>
        <dbReference type="ChEBI" id="CHEBI:83139"/>
        <dbReference type="ChEBI" id="CHEBI:456215"/>
        <dbReference type="EC" id="6.2.1.3"/>
    </reaction>
</comment>
<keyword evidence="3" id="KW-0547">Nucleotide-binding</keyword>
<dbReference type="InterPro" id="IPR020845">
    <property type="entry name" value="AMP-binding_CS"/>
</dbReference>
<evidence type="ECO:0000259" key="6">
    <source>
        <dbReference type="Pfam" id="PF00501"/>
    </source>
</evidence>
<keyword evidence="2" id="KW-0436">Ligase</keyword>
<evidence type="ECO:0000256" key="1">
    <source>
        <dbReference type="ARBA" id="ARBA00006432"/>
    </source>
</evidence>
<gene>
    <name evidence="7" type="ORF">BKA67DRAFT_577530</name>
</gene>
<comment type="caution">
    <text evidence="7">The sequence shown here is derived from an EMBL/GenBank/DDBJ whole genome shotgun (WGS) entry which is preliminary data.</text>
</comment>
<dbReference type="Proteomes" id="UP000758603">
    <property type="component" value="Unassembled WGS sequence"/>
</dbReference>
<dbReference type="Pfam" id="PF00501">
    <property type="entry name" value="AMP-binding"/>
    <property type="match status" value="1"/>
</dbReference>
<dbReference type="OrthoDB" id="1700726at2759"/>
<dbReference type="PROSITE" id="PS00455">
    <property type="entry name" value="AMP_BINDING"/>
    <property type="match status" value="1"/>
</dbReference>
<evidence type="ECO:0000313" key="8">
    <source>
        <dbReference type="Proteomes" id="UP000758603"/>
    </source>
</evidence>
<evidence type="ECO:0000256" key="3">
    <source>
        <dbReference type="ARBA" id="ARBA00022741"/>
    </source>
</evidence>
<evidence type="ECO:0000256" key="2">
    <source>
        <dbReference type="ARBA" id="ARBA00022598"/>
    </source>
</evidence>
<keyword evidence="4" id="KW-0067">ATP-binding</keyword>
<dbReference type="PANTHER" id="PTHR43272">
    <property type="entry name" value="LONG-CHAIN-FATTY-ACID--COA LIGASE"/>
    <property type="match status" value="1"/>
</dbReference>
<dbReference type="RefSeq" id="XP_045953970.1">
    <property type="nucleotide sequence ID" value="XM_046103642.1"/>
</dbReference>
<organism evidence="7 8">
    <name type="scientific">Truncatella angustata</name>
    <dbReference type="NCBI Taxonomy" id="152316"/>
    <lineage>
        <taxon>Eukaryota</taxon>
        <taxon>Fungi</taxon>
        <taxon>Dikarya</taxon>
        <taxon>Ascomycota</taxon>
        <taxon>Pezizomycotina</taxon>
        <taxon>Sordariomycetes</taxon>
        <taxon>Xylariomycetidae</taxon>
        <taxon>Amphisphaeriales</taxon>
        <taxon>Sporocadaceae</taxon>
        <taxon>Truncatella</taxon>
    </lineage>
</organism>
<dbReference type="PANTHER" id="PTHR43272:SF83">
    <property type="entry name" value="ACYL-COA SYNTHETASE LONG-CHAIN, ISOFORM J"/>
    <property type="match status" value="1"/>
</dbReference>
<evidence type="ECO:0000256" key="4">
    <source>
        <dbReference type="ARBA" id="ARBA00022840"/>
    </source>
</evidence>
<feature type="domain" description="AMP-dependent synthetase/ligase" evidence="6">
    <location>
        <begin position="111"/>
        <end position="522"/>
    </location>
</feature>
<dbReference type="GO" id="GO:0005886">
    <property type="term" value="C:plasma membrane"/>
    <property type="evidence" value="ECO:0007669"/>
    <property type="project" value="TreeGrafter"/>
</dbReference>
<evidence type="ECO:0000256" key="5">
    <source>
        <dbReference type="ARBA" id="ARBA00036813"/>
    </source>
</evidence>
<dbReference type="InterPro" id="IPR000873">
    <property type="entry name" value="AMP-dep_synth/lig_dom"/>
</dbReference>